<dbReference type="Proteomes" id="UP000193553">
    <property type="component" value="Unassembled WGS sequence"/>
</dbReference>
<protein>
    <submittedName>
        <fullName evidence="2">Alpha/beta hydrolase</fullName>
    </submittedName>
</protein>
<dbReference type="PRINTS" id="PR00412">
    <property type="entry name" value="EPOXHYDRLASE"/>
</dbReference>
<accession>A0A1X3GQT3</accession>
<dbReference type="InterPro" id="IPR029058">
    <property type="entry name" value="AB_hydrolase_fold"/>
</dbReference>
<dbReference type="PANTHER" id="PTHR43798:SF33">
    <property type="entry name" value="HYDROLASE, PUTATIVE (AFU_ORTHOLOGUE AFUA_2G14860)-RELATED"/>
    <property type="match status" value="1"/>
</dbReference>
<evidence type="ECO:0000313" key="4">
    <source>
        <dbReference type="Proteomes" id="UP000193553"/>
    </source>
</evidence>
<keyword evidence="5" id="KW-1185">Reference proteome</keyword>
<name>A0A1X3GQT3_9BRAD</name>
<gene>
    <name evidence="3" type="ORF">BST63_25605</name>
    <name evidence="2" type="ORF">BSZ18_30310</name>
</gene>
<sequence length="299" mass="32848">MQFEDFDAADVQADEARIFIRRAGSGPAVLLLHGFPQTHLMWRDVAPLLAQKFTVVCADLRGYGRSDCPPSSPDHAPYAKRAMANDMVSVMTKLGFDRFSVAGHDRGGRVAFRLALDHRERVQRLAVLDVVPIADAWERADKNLTVGYWPWSLLAQPEPLPERLLSAAPDAIIDNALHGWGSSAGSFSPAVRAAYIDALSDEAHVHAICEEYRAAATLDHAHDVADRRSGRRIDCPVLVLWSGRGPLNAWYASEGGPLGLWRAWADDIDGKPLDGGHFFPEELPQQTAYELNRFFGGGG</sequence>
<dbReference type="PRINTS" id="PR00111">
    <property type="entry name" value="ABHYDROLASE"/>
</dbReference>
<dbReference type="InterPro" id="IPR000639">
    <property type="entry name" value="Epox_hydrolase-like"/>
</dbReference>
<evidence type="ECO:0000259" key="1">
    <source>
        <dbReference type="Pfam" id="PF00561"/>
    </source>
</evidence>
<proteinExistence type="predicted"/>
<keyword evidence="2" id="KW-0378">Hydrolase</keyword>
<organism evidence="2 4">
    <name type="scientific">Bradyrhizobium canariense</name>
    <dbReference type="NCBI Taxonomy" id="255045"/>
    <lineage>
        <taxon>Bacteria</taxon>
        <taxon>Pseudomonadati</taxon>
        <taxon>Pseudomonadota</taxon>
        <taxon>Alphaproteobacteria</taxon>
        <taxon>Hyphomicrobiales</taxon>
        <taxon>Nitrobacteraceae</taxon>
        <taxon>Bradyrhizobium</taxon>
    </lineage>
</organism>
<evidence type="ECO:0000313" key="2">
    <source>
        <dbReference type="EMBL" id="OSJ04318.1"/>
    </source>
</evidence>
<dbReference type="Pfam" id="PF00561">
    <property type="entry name" value="Abhydrolase_1"/>
    <property type="match status" value="1"/>
</dbReference>
<dbReference type="GO" id="GO:0047372">
    <property type="term" value="F:monoacylglycerol lipase activity"/>
    <property type="evidence" value="ECO:0007669"/>
    <property type="project" value="TreeGrafter"/>
</dbReference>
<dbReference type="Gene3D" id="3.40.50.1820">
    <property type="entry name" value="alpha/beta hydrolase"/>
    <property type="match status" value="1"/>
</dbReference>
<dbReference type="AlphaFoldDB" id="A0A1X3GQT3"/>
<dbReference type="PANTHER" id="PTHR43798">
    <property type="entry name" value="MONOACYLGLYCEROL LIPASE"/>
    <property type="match status" value="1"/>
</dbReference>
<evidence type="ECO:0000313" key="3">
    <source>
        <dbReference type="EMBL" id="OSJ24618.1"/>
    </source>
</evidence>
<dbReference type="InterPro" id="IPR000073">
    <property type="entry name" value="AB_hydrolase_1"/>
</dbReference>
<dbReference type="OrthoDB" id="9812774at2"/>
<dbReference type="Proteomes" id="UP000193884">
    <property type="component" value="Unassembled WGS sequence"/>
</dbReference>
<reference evidence="4 5" key="1">
    <citation type="submission" date="2017-03" db="EMBL/GenBank/DDBJ databases">
        <title>Whole genome sequences of fourteen strains of Bradyrhizobium canariense and one strain of Bradyrhizobium japonicum isolated from Lupinus (Papilionoideae: Genisteae) species in Algeria.</title>
        <authorList>
            <person name="Crovadore J."/>
            <person name="Chekireb D."/>
            <person name="Brachmann A."/>
            <person name="Chablais R."/>
            <person name="Cochard B."/>
            <person name="Lefort F."/>
        </authorList>
    </citation>
    <scope>NUCLEOTIDE SEQUENCE [LARGE SCALE GENOMIC DNA]</scope>
    <source>
        <strain evidence="2 4">UBMA195</strain>
        <strain evidence="3 5">UBMAN05</strain>
    </source>
</reference>
<dbReference type="GO" id="GO:0016020">
    <property type="term" value="C:membrane"/>
    <property type="evidence" value="ECO:0007669"/>
    <property type="project" value="TreeGrafter"/>
</dbReference>
<dbReference type="RefSeq" id="WP_085361653.1">
    <property type="nucleotide sequence ID" value="NZ_NAFC01000169.1"/>
</dbReference>
<dbReference type="SUPFAM" id="SSF53474">
    <property type="entry name" value="alpha/beta-Hydrolases"/>
    <property type="match status" value="1"/>
</dbReference>
<evidence type="ECO:0000313" key="5">
    <source>
        <dbReference type="Proteomes" id="UP000193884"/>
    </source>
</evidence>
<dbReference type="EMBL" id="NAFK01000171">
    <property type="protein sequence ID" value="OSJ24618.1"/>
    <property type="molecule type" value="Genomic_DNA"/>
</dbReference>
<feature type="domain" description="AB hydrolase-1" evidence="1">
    <location>
        <begin position="27"/>
        <end position="162"/>
    </location>
</feature>
<dbReference type="EMBL" id="NAFI01000185">
    <property type="protein sequence ID" value="OSJ04318.1"/>
    <property type="molecule type" value="Genomic_DNA"/>
</dbReference>
<dbReference type="InterPro" id="IPR050266">
    <property type="entry name" value="AB_hydrolase_sf"/>
</dbReference>
<comment type="caution">
    <text evidence="2">The sequence shown here is derived from an EMBL/GenBank/DDBJ whole genome shotgun (WGS) entry which is preliminary data.</text>
</comment>
<dbReference type="GO" id="GO:0046464">
    <property type="term" value="P:acylglycerol catabolic process"/>
    <property type="evidence" value="ECO:0007669"/>
    <property type="project" value="TreeGrafter"/>
</dbReference>